<name>A0A401K056_9PROT</name>
<dbReference type="EMBL" id="BGOW01000047">
    <property type="protein sequence ID" value="GCB02288.1"/>
    <property type="molecule type" value="Genomic_DNA"/>
</dbReference>
<sequence length="47" mass="5210">MVIAIYRHFYRLKTSAFAGAEDGLGLTGGYSSTSIINYCHECLGQFF</sequence>
<gene>
    <name evidence="1" type="ORF">SFMTTN_3396</name>
</gene>
<dbReference type="Proteomes" id="UP000286806">
    <property type="component" value="Unassembled WGS sequence"/>
</dbReference>
<proteinExistence type="predicted"/>
<organism evidence="1 2">
    <name type="scientific">Sulfuriferula multivorans</name>
    <dbReference type="NCBI Taxonomy" id="1559896"/>
    <lineage>
        <taxon>Bacteria</taxon>
        <taxon>Pseudomonadati</taxon>
        <taxon>Pseudomonadota</taxon>
        <taxon>Betaproteobacteria</taxon>
        <taxon>Nitrosomonadales</taxon>
        <taxon>Sulfuricellaceae</taxon>
        <taxon>Sulfuriferula</taxon>
    </lineage>
</organism>
<comment type="caution">
    <text evidence="1">The sequence shown here is derived from an EMBL/GenBank/DDBJ whole genome shotgun (WGS) entry which is preliminary data.</text>
</comment>
<accession>A0A401K056</accession>
<dbReference type="AlphaFoldDB" id="A0A401K056"/>
<keyword evidence="2" id="KW-1185">Reference proteome</keyword>
<evidence type="ECO:0000313" key="1">
    <source>
        <dbReference type="EMBL" id="GCB02288.1"/>
    </source>
</evidence>
<reference evidence="1 2" key="1">
    <citation type="journal article" date="2019" name="Front. Microbiol.">
        <title>Genomes of Neutrophilic Sulfur-Oxidizing Chemolithoautotrophs Representing 9 Proteobacterial Species From 8 Genera.</title>
        <authorList>
            <person name="Watanabe T."/>
            <person name="Kojima H."/>
            <person name="Umezawa K."/>
            <person name="Hori C."/>
            <person name="Takasuka T.E."/>
            <person name="Kato Y."/>
            <person name="Fukui M."/>
        </authorList>
    </citation>
    <scope>NUCLEOTIDE SEQUENCE [LARGE SCALE GENOMIC DNA]</scope>
    <source>
        <strain evidence="1 2">TTN</strain>
    </source>
</reference>
<evidence type="ECO:0000313" key="2">
    <source>
        <dbReference type="Proteomes" id="UP000286806"/>
    </source>
</evidence>
<protein>
    <submittedName>
        <fullName evidence="1">Uncharacterized protein</fullName>
    </submittedName>
</protein>